<gene>
    <name evidence="2" type="ORF">M0813_20311</name>
</gene>
<dbReference type="Pfam" id="PF05677">
    <property type="entry name" value="DUF818"/>
    <property type="match status" value="1"/>
</dbReference>
<dbReference type="InterPro" id="IPR008536">
    <property type="entry name" value="DUF818"/>
</dbReference>
<name>A0ABQ8YL97_9EUKA</name>
<evidence type="ECO:0000313" key="2">
    <source>
        <dbReference type="EMBL" id="KAJ6245359.1"/>
    </source>
</evidence>
<sequence length="526" mass="61208">MGPIISQFVFRPPNNIPPLRGDNLFYTTTSNELRIPILKFTPDDEFEEEFKIVKARVYTSSESGESGDSDYGSFSKERWSLTSDDESEKGKKHKKGKKKHKNQLKSSEQNNSSKTRNSDFSSEEEISKKKTKNKKKKNKKGKNKKGKKKDKKKKAKVVKKERKKEFQNRKRLSIIFAHGNGESIYELKNFALRIAQQTNCNVYLFEYPGYPQSQGKSREKNCYRSAEAVYHWVINEKRVPAEDIIWFGHSLGTSVALEIASKFPCKGVFLMSPLLSIFRAVVKLVCNVPFDMFVNLKKAPEVKMPVMILHGKDDTIVSIKHGKKLYELFPNKFDAVYIKHAGHNNIESRFRDQFYSEFNRFISFLQPPEEKELTNENNLLEIENKSKHEKDKTQKKKKGKSTHKKNKIYEKSQREKKRSKSKDSKIKKKKKKKYSNQGYRTDSRSTSDFSSSLSNSTTNQRIKMTSDFDFDLDSHSDSRSNSDSGTLPVKGSKQNHKRKKKRDKKRKKSNQKKSKHTNKHKHKNQK</sequence>
<reference evidence="2" key="1">
    <citation type="submission" date="2022-08" db="EMBL/GenBank/DDBJ databases">
        <title>Novel sulfate-reducing endosymbionts in the free-living metamonad Anaeramoeba.</title>
        <authorList>
            <person name="Jerlstrom-Hultqvist J."/>
            <person name="Cepicka I."/>
            <person name="Gallot-Lavallee L."/>
            <person name="Salas-Leiva D."/>
            <person name="Curtis B.A."/>
            <person name="Zahonova K."/>
            <person name="Pipaliya S."/>
            <person name="Dacks J."/>
            <person name="Roger A.J."/>
        </authorList>
    </citation>
    <scope>NUCLEOTIDE SEQUENCE</scope>
    <source>
        <strain evidence="2">Schooner1</strain>
    </source>
</reference>
<dbReference type="Proteomes" id="UP001150062">
    <property type="component" value="Unassembled WGS sequence"/>
</dbReference>
<feature type="compositionally biased region" description="Basic and acidic residues" evidence="1">
    <location>
        <begin position="382"/>
        <end position="392"/>
    </location>
</feature>
<feature type="compositionally biased region" description="Low complexity" evidence="1">
    <location>
        <begin position="60"/>
        <end position="74"/>
    </location>
</feature>
<dbReference type="SUPFAM" id="SSF53474">
    <property type="entry name" value="alpha/beta-Hydrolases"/>
    <property type="match status" value="1"/>
</dbReference>
<feature type="compositionally biased region" description="Polar residues" evidence="1">
    <location>
        <begin position="104"/>
        <end position="120"/>
    </location>
</feature>
<evidence type="ECO:0000256" key="1">
    <source>
        <dbReference type="SAM" id="MobiDB-lite"/>
    </source>
</evidence>
<feature type="region of interest" description="Disordered" evidence="1">
    <location>
        <begin position="58"/>
        <end position="165"/>
    </location>
</feature>
<organism evidence="2 3">
    <name type="scientific">Anaeramoeba flamelloides</name>
    <dbReference type="NCBI Taxonomy" id="1746091"/>
    <lineage>
        <taxon>Eukaryota</taxon>
        <taxon>Metamonada</taxon>
        <taxon>Anaeramoebidae</taxon>
        <taxon>Anaeramoeba</taxon>
    </lineage>
</organism>
<dbReference type="InterPro" id="IPR029058">
    <property type="entry name" value="AB_hydrolase_fold"/>
</dbReference>
<feature type="compositionally biased region" description="Basic residues" evidence="1">
    <location>
        <begin position="493"/>
        <end position="526"/>
    </location>
</feature>
<keyword evidence="3" id="KW-1185">Reference proteome</keyword>
<accession>A0ABQ8YL97</accession>
<feature type="compositionally biased region" description="Basic residues" evidence="1">
    <location>
        <begin position="90"/>
        <end position="103"/>
    </location>
</feature>
<protein>
    <recommendedName>
        <fullName evidence="4">Serine aminopeptidase S33 domain-containing protein</fullName>
    </recommendedName>
</protein>
<feature type="compositionally biased region" description="Basic residues" evidence="1">
    <location>
        <begin position="414"/>
        <end position="434"/>
    </location>
</feature>
<dbReference type="Gene3D" id="3.40.50.1820">
    <property type="entry name" value="alpha/beta hydrolase"/>
    <property type="match status" value="2"/>
</dbReference>
<feature type="region of interest" description="Disordered" evidence="1">
    <location>
        <begin position="373"/>
        <end position="526"/>
    </location>
</feature>
<proteinExistence type="predicted"/>
<evidence type="ECO:0008006" key="4">
    <source>
        <dbReference type="Google" id="ProtNLM"/>
    </source>
</evidence>
<dbReference type="PANTHER" id="PTHR12277:SF81">
    <property type="entry name" value="PROTEIN ABHD13"/>
    <property type="match status" value="1"/>
</dbReference>
<evidence type="ECO:0000313" key="3">
    <source>
        <dbReference type="Proteomes" id="UP001150062"/>
    </source>
</evidence>
<feature type="compositionally biased region" description="Low complexity" evidence="1">
    <location>
        <begin position="444"/>
        <end position="459"/>
    </location>
</feature>
<comment type="caution">
    <text evidence="2">The sequence shown here is derived from an EMBL/GenBank/DDBJ whole genome shotgun (WGS) entry which is preliminary data.</text>
</comment>
<dbReference type="PANTHER" id="PTHR12277">
    <property type="entry name" value="ALPHA/BETA HYDROLASE DOMAIN-CONTAINING PROTEIN"/>
    <property type="match status" value="1"/>
</dbReference>
<feature type="compositionally biased region" description="Basic residues" evidence="1">
    <location>
        <begin position="393"/>
        <end position="406"/>
    </location>
</feature>
<feature type="compositionally biased region" description="Basic residues" evidence="1">
    <location>
        <begin position="129"/>
        <end position="162"/>
    </location>
</feature>
<dbReference type="EMBL" id="JAOAOG010000145">
    <property type="protein sequence ID" value="KAJ6245359.1"/>
    <property type="molecule type" value="Genomic_DNA"/>
</dbReference>